<feature type="compositionally biased region" description="Low complexity" evidence="1">
    <location>
        <begin position="19"/>
        <end position="30"/>
    </location>
</feature>
<evidence type="ECO:0000256" key="1">
    <source>
        <dbReference type="SAM" id="MobiDB-lite"/>
    </source>
</evidence>
<dbReference type="Proteomes" id="UP000214646">
    <property type="component" value="Unassembled WGS sequence"/>
</dbReference>
<comment type="caution">
    <text evidence="3">The sequence shown here is derived from an EMBL/GenBank/DDBJ whole genome shotgun (WGS) entry which is preliminary data.</text>
</comment>
<sequence>MNATRNSRAAGGPARHRLTGTAARRASATGHADELRGAPSDPRDAGRDPGRQDPLTGHVSLPSRRGVSESDGAEGSWTSWSMMATDATSPSRAPTGPRRKIPARAGPHITAFPVSSFPAIAAILSPAIAVLLGDDRSRR</sequence>
<dbReference type="EMBL" id="NIDE01000007">
    <property type="protein sequence ID" value="OWK40998.1"/>
    <property type="molecule type" value="Genomic_DNA"/>
</dbReference>
<keyword evidence="2" id="KW-0812">Transmembrane</keyword>
<dbReference type="AlphaFoldDB" id="A0A225DQW4"/>
<organism evidence="3 4">
    <name type="scientific">Fimbriiglobus ruber</name>
    <dbReference type="NCBI Taxonomy" id="1908690"/>
    <lineage>
        <taxon>Bacteria</taxon>
        <taxon>Pseudomonadati</taxon>
        <taxon>Planctomycetota</taxon>
        <taxon>Planctomycetia</taxon>
        <taxon>Gemmatales</taxon>
        <taxon>Gemmataceae</taxon>
        <taxon>Fimbriiglobus</taxon>
    </lineage>
</organism>
<feature type="compositionally biased region" description="Basic and acidic residues" evidence="1">
    <location>
        <begin position="31"/>
        <end position="51"/>
    </location>
</feature>
<feature type="compositionally biased region" description="Polar residues" evidence="1">
    <location>
        <begin position="76"/>
        <end position="92"/>
    </location>
</feature>
<name>A0A225DQW4_9BACT</name>
<feature type="region of interest" description="Disordered" evidence="1">
    <location>
        <begin position="1"/>
        <end position="104"/>
    </location>
</feature>
<accession>A0A225DQW4</accession>
<gene>
    <name evidence="3" type="ORF">FRUB_04890</name>
</gene>
<feature type="transmembrane region" description="Helical" evidence="2">
    <location>
        <begin position="109"/>
        <end position="132"/>
    </location>
</feature>
<keyword evidence="4" id="KW-1185">Reference proteome</keyword>
<keyword evidence="2" id="KW-1133">Transmembrane helix</keyword>
<evidence type="ECO:0000313" key="4">
    <source>
        <dbReference type="Proteomes" id="UP000214646"/>
    </source>
</evidence>
<reference evidence="4" key="1">
    <citation type="submission" date="2017-06" db="EMBL/GenBank/DDBJ databases">
        <title>Genome analysis of Fimbriiglobus ruber SP5, the first member of the order Planctomycetales with confirmed chitinolytic capability.</title>
        <authorList>
            <person name="Ravin N.V."/>
            <person name="Rakitin A.L."/>
            <person name="Ivanova A.A."/>
            <person name="Beletsky A.V."/>
            <person name="Kulichevskaya I.S."/>
            <person name="Mardanov A.V."/>
            <person name="Dedysh S.N."/>
        </authorList>
    </citation>
    <scope>NUCLEOTIDE SEQUENCE [LARGE SCALE GENOMIC DNA]</scope>
    <source>
        <strain evidence="4">SP5</strain>
    </source>
</reference>
<protein>
    <submittedName>
        <fullName evidence="3">Uncharacterized protein</fullName>
    </submittedName>
</protein>
<evidence type="ECO:0000313" key="3">
    <source>
        <dbReference type="EMBL" id="OWK40998.1"/>
    </source>
</evidence>
<keyword evidence="2" id="KW-0472">Membrane</keyword>
<evidence type="ECO:0000256" key="2">
    <source>
        <dbReference type="SAM" id="Phobius"/>
    </source>
</evidence>
<proteinExistence type="predicted"/>